<dbReference type="InterPro" id="IPR001128">
    <property type="entry name" value="Cyt_P450"/>
</dbReference>
<dbReference type="SUPFAM" id="SSF48264">
    <property type="entry name" value="Cytochrome P450"/>
    <property type="match status" value="1"/>
</dbReference>
<keyword evidence="8" id="KW-0503">Monooxygenase</keyword>
<comment type="caution">
    <text evidence="11">The sequence shown here is derived from an EMBL/GenBank/DDBJ whole genome shotgun (WGS) entry which is preliminary data.</text>
</comment>
<dbReference type="eggNOG" id="KOG0156">
    <property type="taxonomic scope" value="Eukaryota"/>
</dbReference>
<dbReference type="GO" id="GO:0005506">
    <property type="term" value="F:iron ion binding"/>
    <property type="evidence" value="ECO:0007669"/>
    <property type="project" value="InterPro"/>
</dbReference>
<dbReference type="HOGENOM" id="CLU_001570_2_3_1"/>
<evidence type="ECO:0000256" key="8">
    <source>
        <dbReference type="ARBA" id="ARBA00023033"/>
    </source>
</evidence>
<sequence length="499" mass="56486">MASIVQSKLIFSATAAIASGLAAYWLFRTREIPTTQKKKPLPGPKRKAVIGNVLDFPTQRWYEAFTEWQSRYGDVIYVELLGMPMLVVESLDVAEELLSRRANVWSARAHSVMMNELMKFDWSLPMSQPNAEFNEQRKILRRVIGPQEVTSFDYLLEEQAAGLVESLSGHSGDPHDQIIRAVGRVIIKLAYGERVCQEHGDDLAKMNAQNSDMVVYVLTQLWFVNLFPILKHLPTWTPGALFHRVAKKGRALSEQIRFWAFGLVQENMKKGTADSSFISRHLHEPEFATEQLRDAVAMLYSAGTDTTATAVLNLVCAMQRHPDIQEKLYKELMTLTGGAKERVVKATDCEASRYLDAVWKESFRLNPPVPLGLPHVSSEEDSLGEYTIPKGTMVHANIGFMLRDKRIWGADADAFRPERWLEEEAVKLPDAGTLPYGFGKRICPGRHLAQRTGKTFFAALVLNYKITVVDGEVLPEMIEYEDMAIRRPSNFRCAFKPRH</sequence>
<dbReference type="InterPro" id="IPR036396">
    <property type="entry name" value="Cyt_P450_sf"/>
</dbReference>
<organism evidence="11 12">
    <name type="scientific">Serendipita indica (strain DSM 11827)</name>
    <name type="common">Root endophyte fungus</name>
    <name type="synonym">Piriformospora indica</name>
    <dbReference type="NCBI Taxonomy" id="1109443"/>
    <lineage>
        <taxon>Eukaryota</taxon>
        <taxon>Fungi</taxon>
        <taxon>Dikarya</taxon>
        <taxon>Basidiomycota</taxon>
        <taxon>Agaricomycotina</taxon>
        <taxon>Agaricomycetes</taxon>
        <taxon>Sebacinales</taxon>
        <taxon>Serendipitaceae</taxon>
        <taxon>Serendipita</taxon>
    </lineage>
</organism>
<keyword evidence="10" id="KW-1133">Transmembrane helix</keyword>
<dbReference type="InterPro" id="IPR002401">
    <property type="entry name" value="Cyt_P450_E_grp-I"/>
</dbReference>
<name>G4TQM9_SERID</name>
<reference evidence="11 12" key="1">
    <citation type="journal article" date="2011" name="PLoS Pathog.">
        <title>Endophytic Life Strategies Decoded by Genome and Transcriptome Analyses of the Mutualistic Root Symbiont Piriformospora indica.</title>
        <authorList>
            <person name="Zuccaro A."/>
            <person name="Lahrmann U."/>
            <person name="Guldener U."/>
            <person name="Langen G."/>
            <person name="Pfiffi S."/>
            <person name="Biedenkopf D."/>
            <person name="Wong P."/>
            <person name="Samans B."/>
            <person name="Grimm C."/>
            <person name="Basiewicz M."/>
            <person name="Murat C."/>
            <person name="Martin F."/>
            <person name="Kogel K.H."/>
        </authorList>
    </citation>
    <scope>NUCLEOTIDE SEQUENCE [LARGE SCALE GENOMIC DNA]</scope>
    <source>
        <strain evidence="11 12">DSM 11827</strain>
    </source>
</reference>
<keyword evidence="4 9" id="KW-0349">Heme</keyword>
<comment type="cofactor">
    <cofactor evidence="1 9">
        <name>heme</name>
        <dbReference type="ChEBI" id="CHEBI:30413"/>
    </cofactor>
</comment>
<evidence type="ECO:0000256" key="3">
    <source>
        <dbReference type="ARBA" id="ARBA00010617"/>
    </source>
</evidence>
<evidence type="ECO:0000256" key="7">
    <source>
        <dbReference type="ARBA" id="ARBA00023004"/>
    </source>
</evidence>
<dbReference type="EMBL" id="CAFZ01000239">
    <property type="protein sequence ID" value="CCA73622.1"/>
    <property type="molecule type" value="Genomic_DNA"/>
</dbReference>
<dbReference type="Pfam" id="PF00067">
    <property type="entry name" value="p450"/>
    <property type="match status" value="1"/>
</dbReference>
<accession>G4TQM9</accession>
<protein>
    <recommendedName>
        <fullName evidence="13">Cytochrome P450</fullName>
    </recommendedName>
</protein>
<dbReference type="Proteomes" id="UP000007148">
    <property type="component" value="Unassembled WGS sequence"/>
</dbReference>
<dbReference type="GO" id="GO:0020037">
    <property type="term" value="F:heme binding"/>
    <property type="evidence" value="ECO:0007669"/>
    <property type="project" value="InterPro"/>
</dbReference>
<evidence type="ECO:0000256" key="9">
    <source>
        <dbReference type="PIRSR" id="PIRSR602401-1"/>
    </source>
</evidence>
<keyword evidence="10" id="KW-0812">Transmembrane</keyword>
<evidence type="ECO:0000256" key="6">
    <source>
        <dbReference type="ARBA" id="ARBA00023002"/>
    </source>
</evidence>
<comment type="similarity">
    <text evidence="3">Belongs to the cytochrome P450 family.</text>
</comment>
<evidence type="ECO:0000256" key="4">
    <source>
        <dbReference type="ARBA" id="ARBA00022617"/>
    </source>
</evidence>
<dbReference type="PANTHER" id="PTHR46300">
    <property type="entry name" value="P450, PUTATIVE (EUROFUNG)-RELATED-RELATED"/>
    <property type="match status" value="1"/>
</dbReference>
<dbReference type="STRING" id="1109443.G4TQM9"/>
<evidence type="ECO:0000256" key="1">
    <source>
        <dbReference type="ARBA" id="ARBA00001971"/>
    </source>
</evidence>
<keyword evidence="12" id="KW-1185">Reference proteome</keyword>
<dbReference type="OrthoDB" id="1055148at2759"/>
<keyword evidence="5 9" id="KW-0479">Metal-binding</keyword>
<dbReference type="GO" id="GO:0016705">
    <property type="term" value="F:oxidoreductase activity, acting on paired donors, with incorporation or reduction of molecular oxygen"/>
    <property type="evidence" value="ECO:0007669"/>
    <property type="project" value="InterPro"/>
</dbReference>
<dbReference type="InterPro" id="IPR050364">
    <property type="entry name" value="Cytochrome_P450_fung"/>
</dbReference>
<feature type="transmembrane region" description="Helical" evidence="10">
    <location>
        <begin position="9"/>
        <end position="27"/>
    </location>
</feature>
<keyword evidence="6" id="KW-0560">Oxidoreductase</keyword>
<dbReference type="AlphaFoldDB" id="G4TQM9"/>
<comment type="pathway">
    <text evidence="2">Secondary metabolite biosynthesis.</text>
</comment>
<evidence type="ECO:0000256" key="5">
    <source>
        <dbReference type="ARBA" id="ARBA00022723"/>
    </source>
</evidence>
<dbReference type="GO" id="GO:0004497">
    <property type="term" value="F:monooxygenase activity"/>
    <property type="evidence" value="ECO:0007669"/>
    <property type="project" value="UniProtKB-KW"/>
</dbReference>
<evidence type="ECO:0000313" key="11">
    <source>
        <dbReference type="EMBL" id="CCA73622.1"/>
    </source>
</evidence>
<feature type="binding site" description="axial binding residue" evidence="9">
    <location>
        <position position="443"/>
    </location>
    <ligand>
        <name>heme</name>
        <dbReference type="ChEBI" id="CHEBI:30413"/>
    </ligand>
    <ligandPart>
        <name>Fe</name>
        <dbReference type="ChEBI" id="CHEBI:18248"/>
    </ligandPart>
</feature>
<dbReference type="PRINTS" id="PR00385">
    <property type="entry name" value="P450"/>
</dbReference>
<evidence type="ECO:0000313" key="12">
    <source>
        <dbReference type="Proteomes" id="UP000007148"/>
    </source>
</evidence>
<dbReference type="InParanoid" id="G4TQM9"/>
<gene>
    <name evidence="11" type="ORF">PIIN_07575</name>
</gene>
<dbReference type="PANTHER" id="PTHR46300:SF7">
    <property type="entry name" value="P450, PUTATIVE (EUROFUNG)-RELATED"/>
    <property type="match status" value="1"/>
</dbReference>
<proteinExistence type="inferred from homology"/>
<keyword evidence="10" id="KW-0472">Membrane</keyword>
<evidence type="ECO:0000256" key="10">
    <source>
        <dbReference type="SAM" id="Phobius"/>
    </source>
</evidence>
<dbReference type="Gene3D" id="1.10.630.10">
    <property type="entry name" value="Cytochrome P450"/>
    <property type="match status" value="1"/>
</dbReference>
<evidence type="ECO:0000256" key="2">
    <source>
        <dbReference type="ARBA" id="ARBA00005179"/>
    </source>
</evidence>
<evidence type="ECO:0008006" key="13">
    <source>
        <dbReference type="Google" id="ProtNLM"/>
    </source>
</evidence>
<keyword evidence="7 9" id="KW-0408">Iron</keyword>
<dbReference type="PRINTS" id="PR00463">
    <property type="entry name" value="EP450I"/>
</dbReference>